<evidence type="ECO:0000313" key="2">
    <source>
        <dbReference type="EMBL" id="CCD70747.1"/>
    </source>
</evidence>
<dbReference type="UCSC" id="F37C12.18">
    <property type="organism name" value="c. elegans"/>
</dbReference>
<dbReference type="InParanoid" id="Q4TTD0"/>
<feature type="region of interest" description="Disordered" evidence="1">
    <location>
        <begin position="50"/>
        <end position="69"/>
    </location>
</feature>
<dbReference type="FunCoup" id="Q4TTD0">
    <property type="interactions" value="1550"/>
</dbReference>
<name>Q4TTD0_CAEEL</name>
<dbReference type="PaxDb" id="6239-F37C12.18"/>
<proteinExistence type="predicted"/>
<reference evidence="2 3" key="1">
    <citation type="journal article" date="1998" name="Science">
        <title>Genome sequence of the nematode C. elegans: a platform for investigating biology.</title>
        <authorList>
            <consortium name="The C. elegans sequencing consortium"/>
            <person name="Sulson J.E."/>
            <person name="Waterston R."/>
        </authorList>
    </citation>
    <scope>NUCLEOTIDE SEQUENCE [LARGE SCALE GENOMIC DNA]</scope>
    <source>
        <strain evidence="2 3">Bristol N2</strain>
    </source>
</reference>
<gene>
    <name evidence="2" type="ORF">CELE_F37C12.18</name>
    <name evidence="2 4" type="ORF">F37C12.18</name>
</gene>
<evidence type="ECO:0000313" key="4">
    <source>
        <dbReference type="WormBase" id="F37C12.18"/>
    </source>
</evidence>
<dbReference type="AGR" id="WB:WBGene00044005"/>
<organism evidence="2 3">
    <name type="scientific">Caenorhabditis elegans</name>
    <dbReference type="NCBI Taxonomy" id="6239"/>
    <lineage>
        <taxon>Eukaryota</taxon>
        <taxon>Metazoa</taxon>
        <taxon>Ecdysozoa</taxon>
        <taxon>Nematoda</taxon>
        <taxon>Chromadorea</taxon>
        <taxon>Rhabditida</taxon>
        <taxon>Rhabditina</taxon>
        <taxon>Rhabditomorpha</taxon>
        <taxon>Rhabditoidea</taxon>
        <taxon>Rhabditidae</taxon>
        <taxon>Peloderinae</taxon>
        <taxon>Caenorhabditis</taxon>
    </lineage>
</organism>
<dbReference type="eggNOG" id="ENOG502THEJ">
    <property type="taxonomic scope" value="Eukaryota"/>
</dbReference>
<dbReference type="Bgee" id="WBGene00044005">
    <property type="expression patterns" value="Expressed in adult organism and 2 other cell types or tissues"/>
</dbReference>
<dbReference type="AlphaFoldDB" id="Q4TTD0"/>
<dbReference type="KEGG" id="cel:CELE_F37C12.18"/>
<dbReference type="EMBL" id="BX284603">
    <property type="protein sequence ID" value="CCD70747.1"/>
    <property type="molecule type" value="Genomic_DNA"/>
</dbReference>
<dbReference type="GeneID" id="3564930"/>
<protein>
    <submittedName>
        <fullName evidence="2">CDT1 domain-containing protein</fullName>
    </submittedName>
</protein>
<evidence type="ECO:0000256" key="1">
    <source>
        <dbReference type="SAM" id="MobiDB-lite"/>
    </source>
</evidence>
<evidence type="ECO:0000313" key="3">
    <source>
        <dbReference type="Proteomes" id="UP000001940"/>
    </source>
</evidence>
<dbReference type="CTD" id="3564930"/>
<accession>Q4TTD0</accession>
<dbReference type="RefSeq" id="NP_001022569.1">
    <property type="nucleotide sequence ID" value="NM_001027398.5"/>
</dbReference>
<sequence length="215" mass="24970">MSKKMDSKRKKERSRNYSPREIGIPTIFTPVPPHEKALIAEQSLRRFRTSVAKTPSKSDMSSFQESTAADSKQIADPHVLPRMALIRVYFMQNLFTTFELATDRSLQTLLRIVLNAISKEIRNEFSFYVFASPYDVIWKRPRCEVMKTPPSDNIFRQILVPSQMNLTLSELFLETKTDGLELMNIYLFVKNMTDENGSVDGMQSRKSWKYQQVIN</sequence>
<dbReference type="WormBase" id="F37C12.18">
    <property type="protein sequence ID" value="CE38597"/>
    <property type="gene ID" value="WBGene00044005"/>
</dbReference>
<keyword evidence="3" id="KW-1185">Reference proteome</keyword>
<dbReference type="OrthoDB" id="5775978at2759"/>
<dbReference type="Proteomes" id="UP000001940">
    <property type="component" value="Chromosome III"/>
</dbReference>
<feature type="region of interest" description="Disordered" evidence="1">
    <location>
        <begin position="1"/>
        <end position="29"/>
    </location>
</feature>
<feature type="compositionally biased region" description="Basic residues" evidence="1">
    <location>
        <begin position="1"/>
        <end position="13"/>
    </location>
</feature>
<feature type="compositionally biased region" description="Polar residues" evidence="1">
    <location>
        <begin position="51"/>
        <end position="69"/>
    </location>
</feature>
<dbReference type="HOGENOM" id="CLU_111710_0_0_1"/>